<keyword evidence="6 8" id="KW-0449">Lipoprotein</keyword>
<dbReference type="GO" id="GO:0051301">
    <property type="term" value="P:cell division"/>
    <property type="evidence" value="ECO:0007669"/>
    <property type="project" value="UniProtKB-UniRule"/>
</dbReference>
<keyword evidence="12" id="KW-1185">Reference proteome</keyword>
<dbReference type="InterPro" id="IPR014169">
    <property type="entry name" value="Pal_lipo_C"/>
</dbReference>
<dbReference type="GO" id="GO:0009279">
    <property type="term" value="C:cell outer membrane"/>
    <property type="evidence" value="ECO:0007669"/>
    <property type="project" value="UniProtKB-SubCell"/>
</dbReference>
<evidence type="ECO:0000256" key="8">
    <source>
        <dbReference type="HAMAP-Rule" id="MF_02204"/>
    </source>
</evidence>
<evidence type="ECO:0000256" key="9">
    <source>
        <dbReference type="SAM" id="SignalP"/>
    </source>
</evidence>
<dbReference type="OrthoDB" id="9809164at2"/>
<dbReference type="Proteomes" id="UP000306236">
    <property type="component" value="Unassembled WGS sequence"/>
</dbReference>
<evidence type="ECO:0000256" key="4">
    <source>
        <dbReference type="ARBA" id="ARBA00023139"/>
    </source>
</evidence>
<evidence type="ECO:0000259" key="10">
    <source>
        <dbReference type="PROSITE" id="PS51123"/>
    </source>
</evidence>
<dbReference type="PROSITE" id="PS01068">
    <property type="entry name" value="OMPA_1"/>
    <property type="match status" value="1"/>
</dbReference>
<sequence length="169" mass="18304">MLRITLPVCALLALALSACANTGASSSEKSSHTYAFGKPRATNSVASVVAQTAPAGRGPENVATLVYFDFDSDALRPSDRSVVEAHAQWLRQHPERAVVLRGHTDARGGSEYNLALGQRRAQTVKQTLQILGVDAKQLEAVSYGKEQLADVGSNEAAHQRNRRVEFDYR</sequence>
<evidence type="ECO:0000256" key="7">
    <source>
        <dbReference type="ARBA" id="ARBA00023306"/>
    </source>
</evidence>
<dbReference type="AlphaFoldDB" id="A0A4S5BXG2"/>
<dbReference type="InterPro" id="IPR050330">
    <property type="entry name" value="Bact_OuterMem_StrucFunc"/>
</dbReference>
<dbReference type="InterPro" id="IPR036737">
    <property type="entry name" value="OmpA-like_sf"/>
</dbReference>
<feature type="signal peptide" evidence="9">
    <location>
        <begin position="1"/>
        <end position="20"/>
    </location>
</feature>
<dbReference type="EMBL" id="SSWX01000006">
    <property type="protein sequence ID" value="THJ34656.1"/>
    <property type="molecule type" value="Genomic_DNA"/>
</dbReference>
<feature type="domain" description="OmpA-like" evidence="10">
    <location>
        <begin position="55"/>
        <end position="169"/>
    </location>
</feature>
<dbReference type="InterPro" id="IPR039001">
    <property type="entry name" value="Pal"/>
</dbReference>
<dbReference type="CDD" id="cd07185">
    <property type="entry name" value="OmpA_C-like"/>
    <property type="match status" value="1"/>
</dbReference>
<dbReference type="PROSITE" id="PS51123">
    <property type="entry name" value="OMPA_2"/>
    <property type="match status" value="1"/>
</dbReference>
<comment type="subcellular location">
    <subcellularLocation>
        <location evidence="8">Cell outer membrane</location>
        <topology evidence="8">Lipid-anchor</topology>
    </subcellularLocation>
</comment>
<gene>
    <name evidence="8 11" type="primary">pal</name>
    <name evidence="11" type="ORF">E8K88_06270</name>
</gene>
<proteinExistence type="inferred from homology"/>
<feature type="chain" id="PRO_5020782100" description="Peptidoglycan-associated lipoprotein" evidence="9">
    <location>
        <begin position="21"/>
        <end position="169"/>
    </location>
</feature>
<comment type="subunit">
    <text evidence="8">The Tol-Pal system is composed of five core proteins: the inner membrane proteins TolA, TolQ and TolR, the periplasmic protein TolB and the outer membrane protein Pal. They form a network linking the inner and outer membranes and the peptidoglycan layer.</text>
</comment>
<keyword evidence="2 8" id="KW-0732">Signal</keyword>
<evidence type="ECO:0000313" key="12">
    <source>
        <dbReference type="Proteomes" id="UP000306236"/>
    </source>
</evidence>
<evidence type="ECO:0000256" key="5">
    <source>
        <dbReference type="ARBA" id="ARBA00023237"/>
    </source>
</evidence>
<evidence type="ECO:0000256" key="3">
    <source>
        <dbReference type="ARBA" id="ARBA00023136"/>
    </source>
</evidence>
<evidence type="ECO:0000313" key="11">
    <source>
        <dbReference type="EMBL" id="THJ34656.1"/>
    </source>
</evidence>
<dbReference type="PROSITE" id="PS51257">
    <property type="entry name" value="PROKAR_LIPOPROTEIN"/>
    <property type="match status" value="1"/>
</dbReference>
<evidence type="ECO:0000256" key="1">
    <source>
        <dbReference type="ARBA" id="ARBA00022618"/>
    </source>
</evidence>
<dbReference type="InterPro" id="IPR006664">
    <property type="entry name" value="OMP_bac"/>
</dbReference>
<comment type="function">
    <text evidence="8">Part of the Tol-Pal system, which plays a role in outer membrane invagination during cell division and is important for maintaining outer membrane integrity.</text>
</comment>
<keyword evidence="7 8" id="KW-0131">Cell cycle</keyword>
<dbReference type="InterPro" id="IPR006665">
    <property type="entry name" value="OmpA-like"/>
</dbReference>
<evidence type="ECO:0000256" key="6">
    <source>
        <dbReference type="ARBA" id="ARBA00023288"/>
    </source>
</evidence>
<dbReference type="Gene3D" id="3.30.1330.60">
    <property type="entry name" value="OmpA-like domain"/>
    <property type="match status" value="1"/>
</dbReference>
<dbReference type="PRINTS" id="PR01021">
    <property type="entry name" value="OMPADOMAIN"/>
</dbReference>
<accession>A0A4S5BXG2</accession>
<dbReference type="PANTHER" id="PTHR30329">
    <property type="entry name" value="STATOR ELEMENT OF FLAGELLAR MOTOR COMPLEX"/>
    <property type="match status" value="1"/>
</dbReference>
<dbReference type="HAMAP" id="MF_02204">
    <property type="entry name" value="Pal"/>
    <property type="match status" value="1"/>
</dbReference>
<dbReference type="Pfam" id="PF00691">
    <property type="entry name" value="OmpA"/>
    <property type="match status" value="1"/>
</dbReference>
<reference evidence="11 12" key="1">
    <citation type="submission" date="2019-04" db="EMBL/GenBank/DDBJ databases">
        <title>Lampropedia sp YIM MLB12 draf genome.</title>
        <authorList>
            <person name="Wang Y.-X."/>
        </authorList>
    </citation>
    <scope>NUCLEOTIDE SEQUENCE [LARGE SCALE GENOMIC DNA]</scope>
    <source>
        <strain evidence="11 12">YIM MLB12</strain>
    </source>
</reference>
<keyword evidence="1 8" id="KW-0132">Cell division</keyword>
<keyword evidence="5 8" id="KW-0998">Cell outer membrane</keyword>
<name>A0A4S5BXG2_9BURK</name>
<organism evidence="11 12">
    <name type="scientific">Lampropedia aestuarii</name>
    <dbReference type="NCBI Taxonomy" id="2562762"/>
    <lineage>
        <taxon>Bacteria</taxon>
        <taxon>Pseudomonadati</taxon>
        <taxon>Pseudomonadota</taxon>
        <taxon>Betaproteobacteria</taxon>
        <taxon>Burkholderiales</taxon>
        <taxon>Comamonadaceae</taxon>
        <taxon>Lampropedia</taxon>
    </lineage>
</organism>
<comment type="caution">
    <text evidence="11">The sequence shown here is derived from an EMBL/GenBank/DDBJ whole genome shotgun (WGS) entry which is preliminary data.</text>
</comment>
<keyword evidence="4 8" id="KW-0564">Palmitate</keyword>
<dbReference type="PANTHER" id="PTHR30329:SF21">
    <property type="entry name" value="LIPOPROTEIN YIAD-RELATED"/>
    <property type="match status" value="1"/>
</dbReference>
<dbReference type="NCBIfam" id="TIGR02802">
    <property type="entry name" value="Pal_lipo"/>
    <property type="match status" value="1"/>
</dbReference>
<protein>
    <recommendedName>
        <fullName evidence="8">Peptidoglycan-associated lipoprotein</fullName>
        <shortName evidence="8">PAL</shortName>
    </recommendedName>
</protein>
<dbReference type="SUPFAM" id="SSF103088">
    <property type="entry name" value="OmpA-like"/>
    <property type="match status" value="1"/>
</dbReference>
<comment type="similarity">
    <text evidence="8">Belongs to the Pal lipoprotein family.</text>
</comment>
<keyword evidence="3 8" id="KW-0472">Membrane</keyword>
<evidence type="ECO:0000256" key="2">
    <source>
        <dbReference type="ARBA" id="ARBA00022729"/>
    </source>
</evidence>
<dbReference type="InterPro" id="IPR006690">
    <property type="entry name" value="OMPA-like_CS"/>
</dbReference>